<reference evidence="1 2" key="1">
    <citation type="submission" date="2017-11" db="EMBL/GenBank/DDBJ databases">
        <authorList>
            <person name="Lechat P."/>
        </authorList>
    </citation>
    <scope>NUCLEOTIDE SEQUENCE [LARGE SCALE GENOMIC DNA]</scope>
    <source>
        <strain evidence="1">L495</strain>
    </source>
</reference>
<organism evidence="1 2">
    <name type="scientific">Leptospira interrogans serovar Manilae</name>
    <dbReference type="NCBI Taxonomy" id="214675"/>
    <lineage>
        <taxon>Bacteria</taxon>
        <taxon>Pseudomonadati</taxon>
        <taxon>Spirochaetota</taxon>
        <taxon>Spirochaetia</taxon>
        <taxon>Leptospirales</taxon>
        <taxon>Leptospiraceae</taxon>
        <taxon>Leptospira</taxon>
    </lineage>
</organism>
<evidence type="ECO:0000313" key="1">
    <source>
        <dbReference type="EMBL" id="SOR60081.1"/>
    </source>
</evidence>
<gene>
    <name evidence="1" type="ORF">LMANV2_130009</name>
</gene>
<sequence>MIRAKSLVQLLIGNPDSPRFSYVEYTLFECCDLSKTATLSLMQFTSYLTVKFANDSLKFFYTELKIVLRI</sequence>
<evidence type="ECO:0000313" key="2">
    <source>
        <dbReference type="Proteomes" id="UP000234460"/>
    </source>
</evidence>
<proteinExistence type="predicted"/>
<dbReference type="AlphaFoldDB" id="A0AAQ1SM64"/>
<dbReference type="Proteomes" id="UP000234460">
    <property type="component" value="Chromosome LMANV2"/>
</dbReference>
<comment type="caution">
    <text evidence="1">The sequence shown here is derived from an EMBL/GenBank/DDBJ whole genome shotgun (WGS) entry which is preliminary data.</text>
</comment>
<name>A0AAQ1SM64_LEPIR</name>
<dbReference type="EMBL" id="OEJX01000005">
    <property type="protein sequence ID" value="SOR60081.1"/>
    <property type="molecule type" value="Genomic_DNA"/>
</dbReference>
<protein>
    <submittedName>
        <fullName evidence="1">Uncharacterized protein</fullName>
    </submittedName>
</protein>
<accession>A0AAQ1SM64</accession>